<name>A0A0V0JBE7_SCHSO</name>
<keyword evidence="3 7" id="KW-0812">Transmembrane</keyword>
<accession>A0A0V0JBE7</accession>
<evidence type="ECO:0000256" key="6">
    <source>
        <dbReference type="SAM" id="MobiDB-lite"/>
    </source>
</evidence>
<feature type="transmembrane region" description="Helical" evidence="7">
    <location>
        <begin position="152"/>
        <end position="171"/>
    </location>
</feature>
<comment type="subcellular location">
    <subcellularLocation>
        <location evidence="1">Membrane</location>
        <topology evidence="1">Multi-pass membrane protein</topology>
    </subcellularLocation>
</comment>
<protein>
    <recommendedName>
        <fullName evidence="9">Transmembrane protein 39A</fullName>
    </recommendedName>
</protein>
<evidence type="ECO:0000256" key="1">
    <source>
        <dbReference type="ARBA" id="ARBA00004141"/>
    </source>
</evidence>
<evidence type="ECO:0008006" key="9">
    <source>
        <dbReference type="Google" id="ProtNLM"/>
    </source>
</evidence>
<dbReference type="InterPro" id="IPR019397">
    <property type="entry name" value="Uncharacterised_TMEM39"/>
</dbReference>
<feature type="transmembrane region" description="Helical" evidence="7">
    <location>
        <begin position="120"/>
        <end position="140"/>
    </location>
</feature>
<feature type="transmembrane region" description="Helical" evidence="7">
    <location>
        <begin position="458"/>
        <end position="481"/>
    </location>
</feature>
<organism evidence="8">
    <name type="scientific">Schistocephalus solidus</name>
    <name type="common">Tapeworm</name>
    <dbReference type="NCBI Taxonomy" id="70667"/>
    <lineage>
        <taxon>Eukaryota</taxon>
        <taxon>Metazoa</taxon>
        <taxon>Spiralia</taxon>
        <taxon>Lophotrochozoa</taxon>
        <taxon>Platyhelminthes</taxon>
        <taxon>Cestoda</taxon>
        <taxon>Eucestoda</taxon>
        <taxon>Diphyllobothriidea</taxon>
        <taxon>Diphyllobothriidae</taxon>
        <taxon>Schistocephalus</taxon>
    </lineage>
</organism>
<feature type="transmembrane region" description="Helical" evidence="7">
    <location>
        <begin position="493"/>
        <end position="511"/>
    </location>
</feature>
<feature type="region of interest" description="Disordered" evidence="6">
    <location>
        <begin position="1"/>
        <end position="22"/>
    </location>
</feature>
<keyword evidence="4 7" id="KW-1133">Transmembrane helix</keyword>
<evidence type="ECO:0000256" key="2">
    <source>
        <dbReference type="ARBA" id="ARBA00010737"/>
    </source>
</evidence>
<dbReference type="Pfam" id="PF10271">
    <property type="entry name" value="Tmp39"/>
    <property type="match status" value="2"/>
</dbReference>
<feature type="compositionally biased region" description="Polar residues" evidence="6">
    <location>
        <begin position="560"/>
        <end position="571"/>
    </location>
</feature>
<feature type="transmembrane region" description="Helical" evidence="7">
    <location>
        <begin position="46"/>
        <end position="67"/>
    </location>
</feature>
<comment type="similarity">
    <text evidence="2">Belongs to the TMEM39 family.</text>
</comment>
<keyword evidence="5 7" id="KW-0472">Membrane</keyword>
<reference evidence="8" key="1">
    <citation type="submission" date="2016-01" db="EMBL/GenBank/DDBJ databases">
        <title>Reference transcriptome for the parasite Schistocephalus solidus: insights into the molecular evolution of parasitism.</title>
        <authorList>
            <person name="Hebert F.O."/>
            <person name="Grambauer S."/>
            <person name="Barber I."/>
            <person name="Landry C.R."/>
            <person name="Aubin-Horth N."/>
        </authorList>
    </citation>
    <scope>NUCLEOTIDE SEQUENCE</scope>
</reference>
<evidence type="ECO:0000256" key="3">
    <source>
        <dbReference type="ARBA" id="ARBA00022692"/>
    </source>
</evidence>
<dbReference type="PANTHER" id="PTHR12995:SF4">
    <property type="entry name" value="FI21814P1"/>
    <property type="match status" value="1"/>
</dbReference>
<evidence type="ECO:0000313" key="8">
    <source>
        <dbReference type="EMBL" id="JAP63027.1"/>
    </source>
</evidence>
<feature type="transmembrane region" description="Helical" evidence="7">
    <location>
        <begin position="88"/>
        <end position="108"/>
    </location>
</feature>
<dbReference type="AlphaFoldDB" id="A0A0V0JBE7"/>
<sequence length="578" mass="65369">MGGPKRPSHRGTAQFQQKSAEAKQLDPVRHVTLPPVPYTGCINFHFFRLTFCLVAMLLQYLNLYRTVWWLPKLKARFILDLEAIDKNLVAHVLLFLIVSPLFEAMQRLHWRLTTHLQACAFYLLLAKGSFAWAYAQYLLICGIHFERCVIPVRACGLLFLMYMPLASLVLLYNETVTHACHQTLKLRKLHFTFAAFFKCFHEGLRFSLKSMKPRRFGQLAKQAYATVIACRKAPSSGSGSCGRIPRHSVLLPLRYATLQTSSISFYAIGTGGSSRVEMYNRELLTFYSVRPPNRQIVALSHNCLKVVPDAPHVRDEVDLLRQDFNARLTDTLVGTMSTTFYTTIVPCLFVRPADLNYDLRWCAAHCLMTAGTLFLLHWQYLLPPTYIDRLHRSALHLGCWEPCSNGTTTQTAGSCNWQPWSQFQVYGKGVLVKHVRGQFRSLENTNAAEPGNLMHSRFYFWFVSPILVPNLLCALSLVLVLCQLFSLEWVFEWYKLLNLAAVCPFSLMNVYRLVRNRFLLCWVYESDSFDLSTPSPDACTGISSSAGGGGGGGSQSQSSKPSTRGGATTRSLKSEAFF</sequence>
<evidence type="ECO:0000256" key="7">
    <source>
        <dbReference type="SAM" id="Phobius"/>
    </source>
</evidence>
<evidence type="ECO:0000256" key="4">
    <source>
        <dbReference type="ARBA" id="ARBA00022989"/>
    </source>
</evidence>
<dbReference type="GO" id="GO:0016020">
    <property type="term" value="C:membrane"/>
    <property type="evidence" value="ECO:0007669"/>
    <property type="project" value="UniProtKB-SubCell"/>
</dbReference>
<dbReference type="PANTHER" id="PTHR12995">
    <property type="entry name" value="FI21814P1"/>
    <property type="match status" value="1"/>
</dbReference>
<dbReference type="EMBL" id="GEEE01000198">
    <property type="protein sequence ID" value="JAP63027.1"/>
    <property type="molecule type" value="Transcribed_RNA"/>
</dbReference>
<feature type="region of interest" description="Disordered" evidence="6">
    <location>
        <begin position="541"/>
        <end position="578"/>
    </location>
</feature>
<evidence type="ECO:0000256" key="5">
    <source>
        <dbReference type="ARBA" id="ARBA00023136"/>
    </source>
</evidence>
<proteinExistence type="inferred from homology"/>
<gene>
    <name evidence="8" type="ORF">TR140277</name>
</gene>